<keyword evidence="3" id="KW-1185">Reference proteome</keyword>
<dbReference type="Proteomes" id="UP000663859">
    <property type="component" value="Unassembled WGS sequence"/>
</dbReference>
<organism evidence="2 3">
    <name type="scientific">Candidatus Methylacidithermus pantelleriae</name>
    <dbReference type="NCBI Taxonomy" id="2744239"/>
    <lineage>
        <taxon>Bacteria</taxon>
        <taxon>Pseudomonadati</taxon>
        <taxon>Verrucomicrobiota</taxon>
        <taxon>Methylacidiphilae</taxon>
        <taxon>Methylacidiphilales</taxon>
        <taxon>Methylacidiphilaceae</taxon>
        <taxon>Candidatus Methylacidithermus</taxon>
    </lineage>
</organism>
<sequence>MCIGIDPYPWGAFDPLLKPYSVLCSIWLLSFPFPANAVDRTLRAFVATLLWRPSLLKKAFLFFLEMPVLSIFQDPNPTILNRKAPAITHRLFTLFRGWPIFLFAFVSLTLPQITVFAKGSVHSFIYYQRSYKFTVDTFTDRICYWESFLSEYKGKPGIHYLEIGVYEGRSLFWMLDNILTDPTSQATVIDTFDGPYYRRFLYNLAISGAGDRVRILRGLSTDEIHEVPVDSVDIAYIDGSGRSDVMFEDLVNAWDRVRQGGLIICNRYRMTHHLARVLDAKPGDGGPIAAIQQFLNQYKDRLLMVMFQPNFVVVRKAMEPEVKKRELSVAEEKGWMRAQRVY</sequence>
<evidence type="ECO:0000313" key="3">
    <source>
        <dbReference type="Proteomes" id="UP000663859"/>
    </source>
</evidence>
<comment type="caution">
    <text evidence="2">The sequence shown here is derived from an EMBL/GenBank/DDBJ whole genome shotgun (WGS) entry which is preliminary data.</text>
</comment>
<evidence type="ECO:0000256" key="1">
    <source>
        <dbReference type="SAM" id="Phobius"/>
    </source>
</evidence>
<keyword evidence="1" id="KW-0812">Transmembrane</keyword>
<reference evidence="2" key="1">
    <citation type="submission" date="2021-02" db="EMBL/GenBank/DDBJ databases">
        <authorList>
            <person name="Cremers G."/>
            <person name="Picone N."/>
        </authorList>
    </citation>
    <scope>NUCLEOTIDE SEQUENCE</scope>
    <source>
        <strain evidence="2">PQ17</strain>
    </source>
</reference>
<dbReference type="Gene3D" id="3.40.50.150">
    <property type="entry name" value="Vaccinia Virus protein VP39"/>
    <property type="match status" value="1"/>
</dbReference>
<keyword evidence="1" id="KW-1133">Transmembrane helix</keyword>
<evidence type="ECO:0000313" key="2">
    <source>
        <dbReference type="EMBL" id="CAF0689937.1"/>
    </source>
</evidence>
<feature type="transmembrane region" description="Helical" evidence="1">
    <location>
        <begin position="95"/>
        <end position="117"/>
    </location>
</feature>
<dbReference type="AlphaFoldDB" id="A0A8J2BMR5"/>
<dbReference type="Pfam" id="PF13578">
    <property type="entry name" value="Methyltransf_24"/>
    <property type="match status" value="1"/>
</dbReference>
<protein>
    <submittedName>
        <fullName evidence="2">Uncharacterized protein</fullName>
    </submittedName>
</protein>
<name>A0A8J2BMR5_9BACT</name>
<dbReference type="InterPro" id="IPR029063">
    <property type="entry name" value="SAM-dependent_MTases_sf"/>
</dbReference>
<dbReference type="SUPFAM" id="SSF53335">
    <property type="entry name" value="S-adenosyl-L-methionine-dependent methyltransferases"/>
    <property type="match status" value="1"/>
</dbReference>
<dbReference type="EMBL" id="CAJNOB010000001">
    <property type="protein sequence ID" value="CAF0689937.1"/>
    <property type="molecule type" value="Genomic_DNA"/>
</dbReference>
<accession>A0A8J2BMR5</accession>
<keyword evidence="1" id="KW-0472">Membrane</keyword>
<gene>
    <name evidence="2" type="ORF">MPNT_10442</name>
</gene>
<proteinExistence type="predicted"/>